<name>A0A662ZZW6_PHOVU</name>
<keyword evidence="1" id="KW-0472">Membrane</keyword>
<keyword evidence="1" id="KW-1133">Transmembrane helix</keyword>
<reference evidence="2 3" key="1">
    <citation type="journal article" date="2019" name="Nat. Commun.">
        <title>Gram positive-like bacteriocins with broad spectrum anti-Bacteroidales activity encoded on mobile elements of the human gut microbiota.</title>
        <authorList>
            <person name="Bechon N."/>
            <person name="Coyne M.J.Jr."/>
            <person name="Laclare-Mceneany V."/>
            <person name="Chatzidaki-Livanis M."/>
            <person name="Ghigo J.-M."/>
            <person name="Comstock L.E."/>
        </authorList>
    </citation>
    <scope>NUCLEOTIDE SEQUENCE [LARGE SCALE GENOMIC DNA]</scope>
    <source>
        <strain evidence="2 3">CL01T12C17</strain>
    </source>
</reference>
<evidence type="ECO:0000313" key="3">
    <source>
        <dbReference type="Proteomes" id="UP000408523"/>
    </source>
</evidence>
<gene>
    <name evidence="2" type="ORF">EH214_01936</name>
</gene>
<sequence length="141" mass="16039">MPAPVHLITALIRISFIFWFSFLPFYGILLFLFTAGHSYPMLLSCRFFPVYVAMLQYNRICDVTTRYCSGAVNSHPSAMLAEIQIFVFTFCLLQLGFFYFAFIPSEVFFRQVAFVGIEAVVPHDAEIAQGNVSQQPGKNSR</sequence>
<organism evidence="2 3">
    <name type="scientific">Phocaeicola vulgatus</name>
    <name type="common">Bacteroides vulgatus</name>
    <dbReference type="NCBI Taxonomy" id="821"/>
    <lineage>
        <taxon>Bacteria</taxon>
        <taxon>Pseudomonadati</taxon>
        <taxon>Bacteroidota</taxon>
        <taxon>Bacteroidia</taxon>
        <taxon>Bacteroidales</taxon>
        <taxon>Bacteroidaceae</taxon>
        <taxon>Phocaeicola</taxon>
    </lineage>
</organism>
<dbReference type="EMBL" id="RWHZ01000022">
    <property type="protein sequence ID" value="TSE48781.1"/>
    <property type="molecule type" value="Genomic_DNA"/>
</dbReference>
<accession>A0A662ZZW6</accession>
<protein>
    <recommendedName>
        <fullName evidence="4">Transmembrane protein</fullName>
    </recommendedName>
</protein>
<comment type="caution">
    <text evidence="2">The sequence shown here is derived from an EMBL/GenBank/DDBJ whole genome shotgun (WGS) entry which is preliminary data.</text>
</comment>
<proteinExistence type="predicted"/>
<feature type="transmembrane region" description="Helical" evidence="1">
    <location>
        <begin position="83"/>
        <end position="102"/>
    </location>
</feature>
<evidence type="ECO:0000313" key="2">
    <source>
        <dbReference type="EMBL" id="TSE48781.1"/>
    </source>
</evidence>
<dbReference type="AlphaFoldDB" id="A0A662ZZW6"/>
<dbReference type="Proteomes" id="UP000408523">
    <property type="component" value="Unassembled WGS sequence"/>
</dbReference>
<keyword evidence="1" id="KW-0812">Transmembrane</keyword>
<evidence type="ECO:0008006" key="4">
    <source>
        <dbReference type="Google" id="ProtNLM"/>
    </source>
</evidence>
<feature type="transmembrane region" description="Helical" evidence="1">
    <location>
        <begin position="12"/>
        <end position="33"/>
    </location>
</feature>
<evidence type="ECO:0000256" key="1">
    <source>
        <dbReference type="SAM" id="Phobius"/>
    </source>
</evidence>